<keyword evidence="1" id="KW-0679">Respiratory chain</keyword>
<feature type="transmembrane region" description="Helical" evidence="2">
    <location>
        <begin position="342"/>
        <end position="364"/>
    </location>
</feature>
<dbReference type="PANTHER" id="PTHR10422">
    <property type="entry name" value="CYTOCHROME C OXIDASE SUBUNIT 1"/>
    <property type="match status" value="1"/>
</dbReference>
<keyword evidence="2" id="KW-1133">Transmembrane helix</keyword>
<feature type="transmembrane region" description="Helical" evidence="2">
    <location>
        <begin position="6"/>
        <end position="26"/>
    </location>
</feature>
<dbReference type="Pfam" id="PF00115">
    <property type="entry name" value="COX1"/>
    <property type="match status" value="1"/>
</dbReference>
<keyword evidence="2" id="KW-0812">Transmembrane</keyword>
<dbReference type="STRING" id="592050.SAMN05421875_109100"/>
<dbReference type="AlphaFoldDB" id="A0A1H4A6G2"/>
<feature type="transmembrane region" description="Helical" evidence="2">
    <location>
        <begin position="385"/>
        <end position="402"/>
    </location>
</feature>
<keyword evidence="1" id="KW-0813">Transport</keyword>
<dbReference type="UniPathway" id="UPA00705"/>
<feature type="transmembrane region" description="Helical" evidence="2">
    <location>
        <begin position="215"/>
        <end position="235"/>
    </location>
</feature>
<dbReference type="GO" id="GO:0016020">
    <property type="term" value="C:membrane"/>
    <property type="evidence" value="ECO:0007669"/>
    <property type="project" value="InterPro"/>
</dbReference>
<evidence type="ECO:0000259" key="3">
    <source>
        <dbReference type="PROSITE" id="PS50855"/>
    </source>
</evidence>
<evidence type="ECO:0000313" key="5">
    <source>
        <dbReference type="Proteomes" id="UP000199002"/>
    </source>
</evidence>
<dbReference type="PANTHER" id="PTHR10422:SF29">
    <property type="entry name" value="CYTOCHROME C OXIDASE SUBUNIT 1 HOMOLOG, BACTEROID"/>
    <property type="match status" value="1"/>
</dbReference>
<feature type="transmembrane region" description="Helical" evidence="2">
    <location>
        <begin position="313"/>
        <end position="330"/>
    </location>
</feature>
<keyword evidence="1" id="KW-0249">Electron transport</keyword>
<sequence>MDSAILSLLGAFLLSIMGLFVFIWSMRKGLLVENPRAASVIFARGEIGQIDDPALQDAGRAHLQAAAAEPGDDAHEGHAPDPQELEHRVQADRSSAFPVFMFIAFAIFWLVLGSAAGLTASLKLHMPDWLVGEAWQTFGRVRTMHLTAVLYGWITNAALGLIVWLLPRLLRTPLIGAVWVMLGGALINAGIASAIGAIGAGWSDGMEYLEMPWQIGLFIVAGFLCIIGPVLYTLVNRKVESLYVSVWYLVAALLWITLLFLVGKLPGVHTGVQQATTNWWYGHNVLGLWFTPISVGAIYYFLPKIIGRPVRSYNLSILGFWTLAFFYGQVGGHHLIGGPIPGWLSTLSIVQSMMMIIPVAAFTINMAGTMWGRMHLVRHSPTLRFMMFGGLMYMLSSVQGSLEALRSVNQVAHFTHFTVAHAHLGAYAFVTMVLFGAIYFMLPRVLNWEWPYPRLISLQFWLAAIGIGIYFVGLTIGGWLQGLAMLDASRPFMESVALTIPYLQWRSVGGALMVTSHLVFAGHFLAMALRFGPARTGAALFAPASPKALELVHGK</sequence>
<evidence type="ECO:0000256" key="2">
    <source>
        <dbReference type="SAM" id="Phobius"/>
    </source>
</evidence>
<dbReference type="PROSITE" id="PS50855">
    <property type="entry name" value="COX1"/>
    <property type="match status" value="1"/>
</dbReference>
<feature type="transmembrane region" description="Helical" evidence="2">
    <location>
        <begin position="97"/>
        <end position="124"/>
    </location>
</feature>
<gene>
    <name evidence="4" type="ORF">SAMN05421875_109100</name>
</gene>
<feature type="transmembrane region" description="Helical" evidence="2">
    <location>
        <begin position="178"/>
        <end position="203"/>
    </location>
</feature>
<feature type="transmembrane region" description="Helical" evidence="2">
    <location>
        <begin position="242"/>
        <end position="261"/>
    </location>
</feature>
<evidence type="ECO:0000313" key="4">
    <source>
        <dbReference type="EMBL" id="SEA31182.1"/>
    </source>
</evidence>
<protein>
    <submittedName>
        <fullName evidence="4">Cytochrome c oxidase cbb3-type subunit 1</fullName>
    </submittedName>
</protein>
<dbReference type="InterPro" id="IPR000883">
    <property type="entry name" value="Cyt_C_Oxase_1"/>
</dbReference>
<feature type="transmembrane region" description="Helical" evidence="2">
    <location>
        <begin position="281"/>
        <end position="301"/>
    </location>
</feature>
<dbReference type="InterPro" id="IPR023616">
    <property type="entry name" value="Cyt_c_oxase-like_su1_dom"/>
</dbReference>
<dbReference type="InterPro" id="IPR036927">
    <property type="entry name" value="Cyt_c_oxase-like_su1_sf"/>
</dbReference>
<dbReference type="GeneID" id="34232707"/>
<dbReference type="GO" id="GO:0022904">
    <property type="term" value="P:respiratory electron transport chain"/>
    <property type="evidence" value="ECO:0007669"/>
    <property type="project" value="TreeGrafter"/>
</dbReference>
<feature type="domain" description="Cytochrome oxidase subunit I profile" evidence="3">
    <location>
        <begin position="99"/>
        <end position="555"/>
    </location>
</feature>
<accession>A0A1H4A6G2</accession>
<reference evidence="5" key="1">
    <citation type="submission" date="2016-10" db="EMBL/GenBank/DDBJ databases">
        <authorList>
            <person name="Varghese N."/>
            <person name="Submissions S."/>
        </authorList>
    </citation>
    <scope>NUCLEOTIDE SEQUENCE [LARGE SCALE GENOMIC DNA]</scope>
    <source>
        <strain evidence="5">DSM 25157</strain>
    </source>
</reference>
<feature type="transmembrane region" description="Helical" evidence="2">
    <location>
        <begin position="144"/>
        <end position="166"/>
    </location>
</feature>
<name>A0A1H4A6G2_9BURK</name>
<keyword evidence="2" id="KW-0472">Membrane</keyword>
<dbReference type="GO" id="GO:0004129">
    <property type="term" value="F:cytochrome-c oxidase activity"/>
    <property type="evidence" value="ECO:0007669"/>
    <property type="project" value="InterPro"/>
</dbReference>
<dbReference type="GO" id="GO:0020037">
    <property type="term" value="F:heme binding"/>
    <property type="evidence" value="ECO:0007669"/>
    <property type="project" value="InterPro"/>
</dbReference>
<proteinExistence type="predicted"/>
<feature type="transmembrane region" description="Helical" evidence="2">
    <location>
        <begin position="422"/>
        <end position="440"/>
    </location>
</feature>
<dbReference type="EMBL" id="FNQJ01000009">
    <property type="protein sequence ID" value="SEA31182.1"/>
    <property type="molecule type" value="Genomic_DNA"/>
</dbReference>
<dbReference type="GO" id="GO:0015990">
    <property type="term" value="P:electron transport coupled proton transport"/>
    <property type="evidence" value="ECO:0007669"/>
    <property type="project" value="TreeGrafter"/>
</dbReference>
<dbReference type="RefSeq" id="WP_092697962.1">
    <property type="nucleotide sequence ID" value="NZ_CAXIQL010000012.1"/>
</dbReference>
<evidence type="ECO:0000256" key="1">
    <source>
        <dbReference type="ARBA" id="ARBA00022660"/>
    </source>
</evidence>
<feature type="transmembrane region" description="Helical" evidence="2">
    <location>
        <begin position="503"/>
        <end position="526"/>
    </location>
</feature>
<feature type="transmembrane region" description="Helical" evidence="2">
    <location>
        <begin position="460"/>
        <end position="483"/>
    </location>
</feature>
<organism evidence="4 5">
    <name type="scientific">Acidovorax soli</name>
    <dbReference type="NCBI Taxonomy" id="592050"/>
    <lineage>
        <taxon>Bacteria</taxon>
        <taxon>Pseudomonadati</taxon>
        <taxon>Pseudomonadota</taxon>
        <taxon>Betaproteobacteria</taxon>
        <taxon>Burkholderiales</taxon>
        <taxon>Comamonadaceae</taxon>
        <taxon>Acidovorax</taxon>
    </lineage>
</organism>
<keyword evidence="5" id="KW-1185">Reference proteome</keyword>
<dbReference type="GO" id="GO:0006119">
    <property type="term" value="P:oxidative phosphorylation"/>
    <property type="evidence" value="ECO:0007669"/>
    <property type="project" value="UniProtKB-UniPathway"/>
</dbReference>
<dbReference type="Gene3D" id="1.20.210.10">
    <property type="entry name" value="Cytochrome c oxidase-like, subunit I domain"/>
    <property type="match status" value="1"/>
</dbReference>
<dbReference type="SUPFAM" id="SSF81442">
    <property type="entry name" value="Cytochrome c oxidase subunit I-like"/>
    <property type="match status" value="1"/>
</dbReference>
<dbReference type="Proteomes" id="UP000199002">
    <property type="component" value="Unassembled WGS sequence"/>
</dbReference>